<gene>
    <name evidence="5" type="ORF">C484_14513</name>
</gene>
<evidence type="ECO:0000256" key="3">
    <source>
        <dbReference type="ARBA" id="ARBA00022729"/>
    </source>
</evidence>
<evidence type="ECO:0000313" key="5">
    <source>
        <dbReference type="EMBL" id="ELY88816.1"/>
    </source>
</evidence>
<evidence type="ECO:0000256" key="2">
    <source>
        <dbReference type="ARBA" id="ARBA00022448"/>
    </source>
</evidence>
<dbReference type="AlphaFoldDB" id="L9ZRV4"/>
<protein>
    <submittedName>
        <fullName evidence="5">Fe3+-hydroxamate ABC transporter periplasmic component-like protein</fullName>
    </submittedName>
</protein>
<dbReference type="InterPro" id="IPR002491">
    <property type="entry name" value="ABC_transptr_periplasmic_BD"/>
</dbReference>
<feature type="domain" description="Fe/B12 periplasmic-binding" evidence="4">
    <location>
        <begin position="76"/>
        <end position="336"/>
    </location>
</feature>
<comment type="caution">
    <text evidence="5">The sequence shown here is derived from an EMBL/GenBank/DDBJ whole genome shotgun (WGS) entry which is preliminary data.</text>
</comment>
<keyword evidence="6" id="KW-1185">Reference proteome</keyword>
<evidence type="ECO:0000256" key="1">
    <source>
        <dbReference type="ARBA" id="ARBA00004196"/>
    </source>
</evidence>
<sequence>MDDRSVTGRVGVDRSRRRFVAASTALGGAVLAGCISGGDDPTGNGHSNGDGHTATLQPVGDVSFDTVPERVFVAFPQYADMAVALGHGDAVTTLFSTEMSGTTMNKFYDHLPGVSFDWEGLPNPLEGGLRKEQLYELDSDVHFLDPSYVLKHDDWTEDDIDDIASTVGPWIGNFHSGVHSDPADAYADQYEFYTLWELFDRVADVFQERERYAELKAVYDELHDHITSNLPPEDERPTAARVTLGDGQFYTYHLNAPGYWQADTRPLAAADALADRSWSGDWGTVDYETMLDVDPDVILHLWGITSQYSIDNIRDELESHPVGSDLTAVQNDRVVAGGMRYQGPLMNLFQLEMTTKQLYPDEFGAWPGYEPGTPYPDIPEDERLFDRERVAAIVRGEF</sequence>
<dbReference type="Proteomes" id="UP000011648">
    <property type="component" value="Unassembled WGS sequence"/>
</dbReference>
<comment type="subcellular location">
    <subcellularLocation>
        <location evidence="1">Cell envelope</location>
    </subcellularLocation>
</comment>
<dbReference type="PANTHER" id="PTHR30532">
    <property type="entry name" value="IRON III DICITRATE-BINDING PERIPLASMIC PROTEIN"/>
    <property type="match status" value="1"/>
</dbReference>
<evidence type="ECO:0000259" key="4">
    <source>
        <dbReference type="Pfam" id="PF01497"/>
    </source>
</evidence>
<proteinExistence type="predicted"/>
<name>L9ZRV4_9EURY</name>
<dbReference type="PROSITE" id="PS51257">
    <property type="entry name" value="PROKAR_LIPOPROTEIN"/>
    <property type="match status" value="1"/>
</dbReference>
<dbReference type="OrthoDB" id="304381at2157"/>
<accession>L9ZRV4</accession>
<dbReference type="InterPro" id="IPR051313">
    <property type="entry name" value="Bact_iron-sidero_bind"/>
</dbReference>
<dbReference type="Pfam" id="PF01497">
    <property type="entry name" value="Peripla_BP_2"/>
    <property type="match status" value="1"/>
</dbReference>
<dbReference type="PATRIC" id="fig|1230458.4.peg.2932"/>
<dbReference type="Gene3D" id="3.40.50.1980">
    <property type="entry name" value="Nitrogenase molybdenum iron protein domain"/>
    <property type="match status" value="2"/>
</dbReference>
<dbReference type="RefSeq" id="WP_006826583.1">
    <property type="nucleotide sequence ID" value="NZ_AOIL01000050.1"/>
</dbReference>
<dbReference type="EMBL" id="AOIL01000050">
    <property type="protein sequence ID" value="ELY88816.1"/>
    <property type="molecule type" value="Genomic_DNA"/>
</dbReference>
<dbReference type="PANTHER" id="PTHR30532:SF1">
    <property type="entry name" value="IRON(3+)-HYDROXAMATE-BINDING PROTEIN FHUD"/>
    <property type="match status" value="1"/>
</dbReference>
<reference evidence="5 6" key="1">
    <citation type="journal article" date="2014" name="PLoS Genet.">
        <title>Phylogenetically driven sequencing of extremely halophilic archaea reveals strategies for static and dynamic osmo-response.</title>
        <authorList>
            <person name="Becker E.A."/>
            <person name="Seitzer P.M."/>
            <person name="Tritt A."/>
            <person name="Larsen D."/>
            <person name="Krusor M."/>
            <person name="Yao A.I."/>
            <person name="Wu D."/>
            <person name="Madern D."/>
            <person name="Eisen J.A."/>
            <person name="Darling A.E."/>
            <person name="Facciotti M.T."/>
        </authorList>
    </citation>
    <scope>NUCLEOTIDE SEQUENCE [LARGE SCALE GENOMIC DNA]</scope>
    <source>
        <strain evidence="5 6">DSM 12281</strain>
    </source>
</reference>
<evidence type="ECO:0000313" key="6">
    <source>
        <dbReference type="Proteomes" id="UP000011648"/>
    </source>
</evidence>
<dbReference type="SUPFAM" id="SSF53807">
    <property type="entry name" value="Helical backbone' metal receptor"/>
    <property type="match status" value="1"/>
</dbReference>
<organism evidence="5 6">
    <name type="scientific">Natrialba taiwanensis DSM 12281</name>
    <dbReference type="NCBI Taxonomy" id="1230458"/>
    <lineage>
        <taxon>Archaea</taxon>
        <taxon>Methanobacteriati</taxon>
        <taxon>Methanobacteriota</taxon>
        <taxon>Stenosarchaea group</taxon>
        <taxon>Halobacteria</taxon>
        <taxon>Halobacteriales</taxon>
        <taxon>Natrialbaceae</taxon>
        <taxon>Natrialba</taxon>
    </lineage>
</organism>
<dbReference type="STRING" id="1230458.C484_14513"/>
<keyword evidence="3" id="KW-0732">Signal</keyword>
<keyword evidence="2" id="KW-0813">Transport</keyword>
<dbReference type="CDD" id="cd00636">
    <property type="entry name" value="TroA-like"/>
    <property type="match status" value="1"/>
</dbReference>